<dbReference type="STRING" id="1514105.AOC36_07845"/>
<feature type="transmembrane region" description="Helical" evidence="1">
    <location>
        <begin position="48"/>
        <end position="68"/>
    </location>
</feature>
<name>A0A109UHC6_9FIRM</name>
<dbReference type="AlphaFoldDB" id="A0A109UHC6"/>
<feature type="transmembrane region" description="Helical" evidence="1">
    <location>
        <begin position="89"/>
        <end position="112"/>
    </location>
</feature>
<reference evidence="2 3" key="1">
    <citation type="submission" date="2015-10" db="EMBL/GenBank/DDBJ databases">
        <title>Erysipelothrix larvae sp. LV19 isolated from the larval gut of the rhinoceros beetle, Trypoxylus dichotomus.</title>
        <authorList>
            <person name="Lim S."/>
            <person name="Kim B.-C."/>
        </authorList>
    </citation>
    <scope>NUCLEOTIDE SEQUENCE [LARGE SCALE GENOMIC DNA]</scope>
    <source>
        <strain evidence="2 3">LV19</strain>
    </source>
</reference>
<evidence type="ECO:0000313" key="2">
    <source>
        <dbReference type="EMBL" id="AMC93898.1"/>
    </source>
</evidence>
<organism evidence="2 3">
    <name type="scientific">Erysipelothrix larvae</name>
    <dbReference type="NCBI Taxonomy" id="1514105"/>
    <lineage>
        <taxon>Bacteria</taxon>
        <taxon>Bacillati</taxon>
        <taxon>Bacillota</taxon>
        <taxon>Erysipelotrichia</taxon>
        <taxon>Erysipelotrichales</taxon>
        <taxon>Erysipelotrichaceae</taxon>
        <taxon>Erysipelothrix</taxon>
    </lineage>
</organism>
<proteinExistence type="predicted"/>
<evidence type="ECO:0000256" key="1">
    <source>
        <dbReference type="SAM" id="Phobius"/>
    </source>
</evidence>
<evidence type="ECO:0000313" key="3">
    <source>
        <dbReference type="Proteomes" id="UP000063781"/>
    </source>
</evidence>
<keyword evidence="3" id="KW-1185">Reference proteome</keyword>
<dbReference type="EMBL" id="CP013213">
    <property type="protein sequence ID" value="AMC93898.1"/>
    <property type="molecule type" value="Genomic_DNA"/>
</dbReference>
<dbReference type="OrthoDB" id="114026at2"/>
<evidence type="ECO:0008006" key="4">
    <source>
        <dbReference type="Google" id="ProtNLM"/>
    </source>
</evidence>
<gene>
    <name evidence="2" type="ORF">AOC36_07845</name>
</gene>
<dbReference type="InterPro" id="IPR009706">
    <property type="entry name" value="DUF1287"/>
</dbReference>
<feature type="transmembrane region" description="Helical" evidence="1">
    <location>
        <begin position="12"/>
        <end position="42"/>
    </location>
</feature>
<accession>A0A109UHC6</accession>
<dbReference type="KEGG" id="erl:AOC36_07845"/>
<keyword evidence="1" id="KW-0812">Transmembrane</keyword>
<dbReference type="Proteomes" id="UP000063781">
    <property type="component" value="Chromosome"/>
</dbReference>
<protein>
    <recommendedName>
        <fullName evidence="4">DUF1287 domain-containing protein</fullName>
    </recommendedName>
</protein>
<keyword evidence="1" id="KW-1133">Transmembrane helix</keyword>
<dbReference type="RefSeq" id="WP_067633111.1">
    <property type="nucleotide sequence ID" value="NZ_CP013213.1"/>
</dbReference>
<dbReference type="Pfam" id="PF06940">
    <property type="entry name" value="DUF1287"/>
    <property type="match status" value="1"/>
</dbReference>
<sequence>MKHKTIQTFGIVALMCTLMLLKLPPLGIILVYLAIFSVSLLYKDRVHLSLLCYVCLYIILEFWFRLSLKDTFLMMSVYALIIVQYRDRHVTYVIVPIVLIVFTYLLVFYNILLQEPYSAQDFNYEILDLEHDENNNGHSDNQDILTGAYHQAQLKPQYKSVYYAGGIPPETEGVCTDLVWRSLQEAGYNLKAMMDLDIDQDPDAYPYAEDANIDFRRVRNLIVFFERNTRSLSRDLDDKAQWQGGDIVFFSLDHVGILSDHYNQDGLPRLIHSAHPYQFNFEQDVLVSLNDSKGISGHYRWELNEQGYALLNALT</sequence>
<keyword evidence="1" id="KW-0472">Membrane</keyword>